<dbReference type="Gene3D" id="2.60.40.10">
    <property type="entry name" value="Immunoglobulins"/>
    <property type="match status" value="1"/>
</dbReference>
<dbReference type="InterPro" id="IPR007110">
    <property type="entry name" value="Ig-like_dom"/>
</dbReference>
<feature type="chain" id="PRO_5028853685" evidence="2">
    <location>
        <begin position="23"/>
        <end position="314"/>
    </location>
</feature>
<protein>
    <submittedName>
        <fullName evidence="5">Uncharacterized protein LOC118764145 isoform X2</fullName>
    </submittedName>
</protein>
<proteinExistence type="predicted"/>
<keyword evidence="1" id="KW-0812">Transmembrane</keyword>
<feature type="transmembrane region" description="Helical" evidence="1">
    <location>
        <begin position="283"/>
        <end position="306"/>
    </location>
</feature>
<dbReference type="InterPro" id="IPR013783">
    <property type="entry name" value="Ig-like_fold"/>
</dbReference>
<sequence length="314" mass="35562">MAVYFILTYCAVWSIILSETACWGLQSRNVSKQIKEKPSNVKHAGKANSRTRSTAVELPNSIRELILHSLAVAINNAKVNESQAALLSCNNKISKLILKRFPDAKFLWIHNNKHLRFNGFKYSLKNGDLLIKDFKSIADSGVYTCQMVYKQKWKVTLKIYSLTVAASSPKDFPQQHFTSGSTVKINCNSDILGDLYTGSTKQWTINGKVLKHVAKTRANHDILDTVSSVSENQSGIWICMVLRRDNPRKFWITNKLNVVIDPPKTFWQAMIKSRYFPLSLTNIIGVIFTFLALVLCLITISVNRFIMAKSKNKI</sequence>
<keyword evidence="1" id="KW-1133">Transmembrane helix</keyword>
<evidence type="ECO:0000256" key="2">
    <source>
        <dbReference type="SAM" id="SignalP"/>
    </source>
</evidence>
<keyword evidence="1" id="KW-0472">Membrane</keyword>
<evidence type="ECO:0000313" key="4">
    <source>
        <dbReference type="Proteomes" id="UP000515154"/>
    </source>
</evidence>
<feature type="domain" description="Ig-like" evidence="3">
    <location>
        <begin position="59"/>
        <end position="156"/>
    </location>
</feature>
<organism evidence="4 5">
    <name type="scientific">Octopus sinensis</name>
    <name type="common">East Asian common octopus</name>
    <dbReference type="NCBI Taxonomy" id="2607531"/>
    <lineage>
        <taxon>Eukaryota</taxon>
        <taxon>Metazoa</taxon>
        <taxon>Spiralia</taxon>
        <taxon>Lophotrochozoa</taxon>
        <taxon>Mollusca</taxon>
        <taxon>Cephalopoda</taxon>
        <taxon>Coleoidea</taxon>
        <taxon>Octopodiformes</taxon>
        <taxon>Octopoda</taxon>
        <taxon>Incirrata</taxon>
        <taxon>Octopodidae</taxon>
        <taxon>Octopus</taxon>
    </lineage>
</organism>
<accession>A0A7E6F021</accession>
<dbReference type="InterPro" id="IPR036179">
    <property type="entry name" value="Ig-like_dom_sf"/>
</dbReference>
<dbReference type="AlphaFoldDB" id="A0A7E6F021"/>
<gene>
    <name evidence="5" type="primary">LOC118764145</name>
</gene>
<feature type="signal peptide" evidence="2">
    <location>
        <begin position="1"/>
        <end position="22"/>
    </location>
</feature>
<evidence type="ECO:0000313" key="5">
    <source>
        <dbReference type="RefSeq" id="XP_036360322.1"/>
    </source>
</evidence>
<evidence type="ECO:0000259" key="3">
    <source>
        <dbReference type="PROSITE" id="PS50835"/>
    </source>
</evidence>
<dbReference type="Proteomes" id="UP000515154">
    <property type="component" value="Linkage group LG1"/>
</dbReference>
<name>A0A7E6F021_9MOLL</name>
<dbReference type="RefSeq" id="XP_036360322.1">
    <property type="nucleotide sequence ID" value="XM_036504429.1"/>
</dbReference>
<evidence type="ECO:0000256" key="1">
    <source>
        <dbReference type="SAM" id="Phobius"/>
    </source>
</evidence>
<keyword evidence="2" id="KW-0732">Signal</keyword>
<dbReference type="SUPFAM" id="SSF48726">
    <property type="entry name" value="Immunoglobulin"/>
    <property type="match status" value="2"/>
</dbReference>
<reference evidence="5" key="1">
    <citation type="submission" date="2025-08" db="UniProtKB">
        <authorList>
            <consortium name="RefSeq"/>
        </authorList>
    </citation>
    <scope>IDENTIFICATION</scope>
</reference>
<dbReference type="PROSITE" id="PS50835">
    <property type="entry name" value="IG_LIKE"/>
    <property type="match status" value="1"/>
</dbReference>
<keyword evidence="4" id="KW-1185">Reference proteome</keyword>